<reference evidence="1 2" key="1">
    <citation type="submission" date="2016-12" db="EMBL/GenBank/DDBJ databases">
        <authorList>
            <person name="Song W.-J."/>
            <person name="Kurnit D.M."/>
        </authorList>
    </citation>
    <scope>NUCLEOTIDE SEQUENCE [LARGE SCALE GENOMIC DNA]</scope>
    <source>
        <strain evidence="1 2">CECT 9026</strain>
    </source>
</reference>
<dbReference type="AlphaFoldDB" id="A0A1N6MAJ7"/>
<organism evidence="1 2">
    <name type="scientific">Vibrio spartinae</name>
    <dbReference type="NCBI Taxonomy" id="1918945"/>
    <lineage>
        <taxon>Bacteria</taxon>
        <taxon>Pseudomonadati</taxon>
        <taxon>Pseudomonadota</taxon>
        <taxon>Gammaproteobacteria</taxon>
        <taxon>Vibrionales</taxon>
        <taxon>Vibrionaceae</taxon>
        <taxon>Vibrio</taxon>
    </lineage>
</organism>
<name>A0A1N6MAJ7_9VIBR</name>
<dbReference type="RefSeq" id="WP_074374907.1">
    <property type="nucleotide sequence ID" value="NZ_AP024908.1"/>
</dbReference>
<proteinExistence type="predicted"/>
<dbReference type="OrthoDB" id="5814322at2"/>
<dbReference type="Proteomes" id="UP000184774">
    <property type="component" value="Unassembled WGS sequence"/>
</dbReference>
<evidence type="ECO:0000313" key="1">
    <source>
        <dbReference type="EMBL" id="SIO96472.1"/>
    </source>
</evidence>
<gene>
    <name evidence="1" type="ORF">VSP9026_04261</name>
</gene>
<evidence type="ECO:0000313" key="2">
    <source>
        <dbReference type="Proteomes" id="UP000184774"/>
    </source>
</evidence>
<sequence length="188" mass="21425">MKYWQFDTVTREVSTVATEALKRGGIYHIPTNAITVCPRKPKSGFAVVAFKNKNGTKYIEDYRGSLITHTTNHSTKVHNILGPIPEEWTLKPRPLHGYWDSKISDWVIDSASQKREIAESEYQWVQKELADVDIQLKYHATGDTKRQQLTAEDWYAYAIALRDYTSTDDTGNPILVGDVRPNRPTGGR</sequence>
<dbReference type="EMBL" id="FSSB01000030">
    <property type="protein sequence ID" value="SIO96472.1"/>
    <property type="molecule type" value="Genomic_DNA"/>
</dbReference>
<accession>A0A1N6MAJ7</accession>
<protein>
    <submittedName>
        <fullName evidence="1">Uncharacterized protein</fullName>
    </submittedName>
</protein>